<comment type="caution">
    <text evidence="2">The sequence shown here is derived from an EMBL/GenBank/DDBJ whole genome shotgun (WGS) entry which is preliminary data.</text>
</comment>
<name>A0ABW4D9Y2_9BACL</name>
<feature type="transmembrane region" description="Helical" evidence="1">
    <location>
        <begin position="178"/>
        <end position="198"/>
    </location>
</feature>
<dbReference type="Proteomes" id="UP001597340">
    <property type="component" value="Unassembled WGS sequence"/>
</dbReference>
<feature type="transmembrane region" description="Helical" evidence="1">
    <location>
        <begin position="105"/>
        <end position="128"/>
    </location>
</feature>
<accession>A0ABW4D9Y2</accession>
<keyword evidence="1" id="KW-0812">Transmembrane</keyword>
<evidence type="ECO:0000256" key="1">
    <source>
        <dbReference type="SAM" id="Phobius"/>
    </source>
</evidence>
<keyword evidence="3" id="KW-1185">Reference proteome</keyword>
<feature type="transmembrane region" description="Helical" evidence="1">
    <location>
        <begin position="347"/>
        <end position="365"/>
    </location>
</feature>
<dbReference type="EMBL" id="JBHTNZ010000003">
    <property type="protein sequence ID" value="MFD1460578.1"/>
    <property type="molecule type" value="Genomic_DNA"/>
</dbReference>
<feature type="transmembrane region" description="Helical" evidence="1">
    <location>
        <begin position="65"/>
        <end position="85"/>
    </location>
</feature>
<sequence length="697" mass="78984">MTSNRFFYSGGVVRQSLRQHGWIGLLYLAGLLFTVPLPLFMSIGTEQPRIVLRSLFGSSYLGNDLQNIILFTVPVLAGAMLLRFIQRKGSSDLYHSLPLRREQLLTSHFISGLILLLVPVWLTAGVTVLVSTSAKLPFIFHINDIGSWALDVSVLTIFLFVFTVFVGICVGQSLLQTVVVYALLLLPYYLSTMIGRFLEHNLYGFVQGQETIVRYTNGGEFRSSNNIWQSLSPFMRIMQLPQNAFSYMELLAYLGIALLFVILSYGLYRKRLVEKASQAMAFTFFQPLFKAGVMLCTMLLLGEYFYGAGSQGKGWPIFGYILGALLGYIAVEMVIRKTWQIVRVRALLELIAYSAVLGLVLYIPVSGWSGYEERIPTAHSVQQVYVGQELPLGEEARNEAYFSQNKAYIAAVLNLQRELVRAHSEGKASLPKNVPLATTVIVYRLDDGSTMVRRYTFPVRPFETELAKMMGSEPYKTVRYSLDKLYGAAESITIQSVDDNERRVVLTAPKEIHEFEAILKAEILNMSYSEMQSEKYPLGSISITNKESSISKNEPKWRREISYEWPASFHKLTAWMEQKGYADKVVIHSKDILSIRAVPIISQEIGPSQPGQYIEDYEFFRDIQQKHKAITIEDPKLWSTVLEKRRPFNLTLNMEKGTYLFQVKIKPLYNSDAHTGYYILTPKDITPELAKALLPGS</sequence>
<proteinExistence type="predicted"/>
<protein>
    <submittedName>
        <fullName evidence="2">Multidrug ABC transporter permease</fullName>
    </submittedName>
</protein>
<gene>
    <name evidence="2" type="ORF">ACFQ5D_03755</name>
</gene>
<evidence type="ECO:0000313" key="2">
    <source>
        <dbReference type="EMBL" id="MFD1460578.1"/>
    </source>
</evidence>
<keyword evidence="1" id="KW-0472">Membrane</keyword>
<feature type="transmembrane region" description="Helical" evidence="1">
    <location>
        <begin position="317"/>
        <end position="335"/>
    </location>
</feature>
<feature type="transmembrane region" description="Helical" evidence="1">
    <location>
        <begin position="280"/>
        <end position="305"/>
    </location>
</feature>
<reference evidence="3" key="1">
    <citation type="journal article" date="2019" name="Int. J. Syst. Evol. Microbiol.">
        <title>The Global Catalogue of Microorganisms (GCM) 10K type strain sequencing project: providing services to taxonomists for standard genome sequencing and annotation.</title>
        <authorList>
            <consortium name="The Broad Institute Genomics Platform"/>
            <consortium name="The Broad Institute Genome Sequencing Center for Infectious Disease"/>
            <person name="Wu L."/>
            <person name="Ma J."/>
        </authorList>
    </citation>
    <scope>NUCLEOTIDE SEQUENCE [LARGE SCALE GENOMIC DNA]</scope>
    <source>
        <strain evidence="3">CCM 9147</strain>
    </source>
</reference>
<dbReference type="RefSeq" id="WP_229526698.1">
    <property type="nucleotide sequence ID" value="NZ_JAFFQR010000112.1"/>
</dbReference>
<keyword evidence="1" id="KW-1133">Transmembrane helix</keyword>
<feature type="transmembrane region" description="Helical" evidence="1">
    <location>
        <begin position="21"/>
        <end position="45"/>
    </location>
</feature>
<organism evidence="2 3">
    <name type="scientific">Paenibacillus farraposensis</name>
    <dbReference type="NCBI Taxonomy" id="2807095"/>
    <lineage>
        <taxon>Bacteria</taxon>
        <taxon>Bacillati</taxon>
        <taxon>Bacillota</taxon>
        <taxon>Bacilli</taxon>
        <taxon>Bacillales</taxon>
        <taxon>Paenibacillaceae</taxon>
        <taxon>Paenibacillus</taxon>
    </lineage>
</organism>
<feature type="transmembrane region" description="Helical" evidence="1">
    <location>
        <begin position="250"/>
        <end position="268"/>
    </location>
</feature>
<evidence type="ECO:0000313" key="3">
    <source>
        <dbReference type="Proteomes" id="UP001597340"/>
    </source>
</evidence>
<feature type="transmembrane region" description="Helical" evidence="1">
    <location>
        <begin position="148"/>
        <end position="171"/>
    </location>
</feature>